<accession>A0ABC9BH93</accession>
<sequence length="306" mass="33135">MLVGTKILAFVSQHNRGSRAIVFDKEDGCRRHAWIFPCSHERSTTAVSMVGTCNGLLCLHERVVAPGKRSFSIVTVTNPITGETMALPPPPESSEPEQERAQAGKYSFGYHPTTAGDTASWRDVPLAAPGGGAICSPLSDAVSVDGRTYWLDASAASRVMALDLADERVTSFAAPPPPACPGLLPAAGAGWELTSVHGSRRCEIVEATPRTSDYWIVAPELTHGEYILRSSRDRMTRDDYRIWGYAYGRRRLYRHKVCDLAGGGGGGEDDGQSPAEEGRELLMSAEESHGDLTTFAYVETLEPLPR</sequence>
<evidence type="ECO:0000313" key="3">
    <source>
        <dbReference type="Proteomes" id="UP001497457"/>
    </source>
</evidence>
<keyword evidence="3" id="KW-1185">Reference proteome</keyword>
<feature type="region of interest" description="Disordered" evidence="1">
    <location>
        <begin position="81"/>
        <end position="102"/>
    </location>
</feature>
<dbReference type="Proteomes" id="UP001497457">
    <property type="component" value="Chromosome 26rd"/>
</dbReference>
<name>A0ABC9BH93_9POAL</name>
<dbReference type="AlphaFoldDB" id="A0ABC9BH93"/>
<evidence type="ECO:0000313" key="2">
    <source>
        <dbReference type="EMBL" id="CAL5001477.1"/>
    </source>
</evidence>
<proteinExistence type="predicted"/>
<evidence type="ECO:0000256" key="1">
    <source>
        <dbReference type="SAM" id="MobiDB-lite"/>
    </source>
</evidence>
<protein>
    <submittedName>
        <fullName evidence="2">Uncharacterized protein</fullName>
    </submittedName>
</protein>
<reference evidence="3" key="1">
    <citation type="submission" date="2024-06" db="EMBL/GenBank/DDBJ databases">
        <authorList>
            <person name="Ryan C."/>
        </authorList>
    </citation>
    <scope>NUCLEOTIDE SEQUENCE [LARGE SCALE GENOMIC DNA]</scope>
</reference>
<dbReference type="EMBL" id="OZ075136">
    <property type="protein sequence ID" value="CAL5001477.1"/>
    <property type="molecule type" value="Genomic_DNA"/>
</dbReference>
<organism evidence="2 3">
    <name type="scientific">Urochloa decumbens</name>
    <dbReference type="NCBI Taxonomy" id="240449"/>
    <lineage>
        <taxon>Eukaryota</taxon>
        <taxon>Viridiplantae</taxon>
        <taxon>Streptophyta</taxon>
        <taxon>Embryophyta</taxon>
        <taxon>Tracheophyta</taxon>
        <taxon>Spermatophyta</taxon>
        <taxon>Magnoliopsida</taxon>
        <taxon>Liliopsida</taxon>
        <taxon>Poales</taxon>
        <taxon>Poaceae</taxon>
        <taxon>PACMAD clade</taxon>
        <taxon>Panicoideae</taxon>
        <taxon>Panicodae</taxon>
        <taxon>Paniceae</taxon>
        <taxon>Melinidinae</taxon>
        <taxon>Urochloa</taxon>
    </lineage>
</organism>
<reference evidence="2 3" key="2">
    <citation type="submission" date="2024-10" db="EMBL/GenBank/DDBJ databases">
        <authorList>
            <person name="Ryan C."/>
        </authorList>
    </citation>
    <scope>NUCLEOTIDE SEQUENCE [LARGE SCALE GENOMIC DNA]</scope>
</reference>
<gene>
    <name evidence="2" type="ORF">URODEC1_LOCUS65414</name>
</gene>